<gene>
    <name evidence="1" type="ORF">PGIGA_G00136890</name>
</gene>
<dbReference type="EMBL" id="CM040475">
    <property type="protein sequence ID" value="MCI4391668.1"/>
    <property type="molecule type" value="Genomic_DNA"/>
</dbReference>
<evidence type="ECO:0000313" key="2">
    <source>
        <dbReference type="Proteomes" id="UP000829447"/>
    </source>
</evidence>
<evidence type="ECO:0000313" key="1">
    <source>
        <dbReference type="EMBL" id="MCI4391668.1"/>
    </source>
</evidence>
<reference evidence="1 2" key="1">
    <citation type="journal article" date="2022" name="bioRxiv">
        <title>An ancient truncated duplication of the anti-Mullerian hormone receptor type 2 gene is a potential conserved master sex determinant in the Pangasiidae catfish family.</title>
        <authorList>
            <person name="Wen M."/>
            <person name="Pan Q."/>
            <person name="Jouanno E."/>
            <person name="Montfort J."/>
            <person name="Zahm M."/>
            <person name="Cabau C."/>
            <person name="Klopp C."/>
            <person name="Iampietro C."/>
            <person name="Roques C."/>
            <person name="Bouchez O."/>
            <person name="Castinel A."/>
            <person name="Donnadieu C."/>
            <person name="Parrinello H."/>
            <person name="Poncet C."/>
            <person name="Belmonte E."/>
            <person name="Gautier V."/>
            <person name="Avarre J.-C."/>
            <person name="Dugue R."/>
            <person name="Gustiano R."/>
            <person name="Ha T.T.T."/>
            <person name="Campet M."/>
            <person name="Sriphairoj K."/>
            <person name="Ribolli J."/>
            <person name="de Almeida F.L."/>
            <person name="Desvignes T."/>
            <person name="Postlethwait J.H."/>
            <person name="Bucao C.F."/>
            <person name="Robinson-Rechavi M."/>
            <person name="Bobe J."/>
            <person name="Herpin A."/>
            <person name="Guiguen Y."/>
        </authorList>
    </citation>
    <scope>NUCLEOTIDE SEQUENCE [LARGE SCALE GENOMIC DNA]</scope>
    <source>
        <strain evidence="1">YG-Dec2019</strain>
    </source>
</reference>
<protein>
    <submittedName>
        <fullName evidence="1">Uncharacterized protein</fullName>
    </submittedName>
</protein>
<proteinExistence type="predicted"/>
<organism evidence="1 2">
    <name type="scientific">Pangasianodon gigas</name>
    <name type="common">Mekong giant catfish</name>
    <name type="synonym">Pangasius gigas</name>
    <dbReference type="NCBI Taxonomy" id="30993"/>
    <lineage>
        <taxon>Eukaryota</taxon>
        <taxon>Metazoa</taxon>
        <taxon>Chordata</taxon>
        <taxon>Craniata</taxon>
        <taxon>Vertebrata</taxon>
        <taxon>Euteleostomi</taxon>
        <taxon>Actinopterygii</taxon>
        <taxon>Neopterygii</taxon>
        <taxon>Teleostei</taxon>
        <taxon>Ostariophysi</taxon>
        <taxon>Siluriformes</taxon>
        <taxon>Pangasiidae</taxon>
        <taxon>Pangasianodon</taxon>
    </lineage>
</organism>
<accession>A0ACC5XKM6</accession>
<sequence>MIPVSVVVCVMGGWCSVYLMDTLLRSSSSLKTRYESWLSSSARALNSGCTVLGAVVAMIPVSVVVCVMGGWCSVYLMDTLLRSSSSLKTRYESWLSSSGVSLSPFHVRWHTGLFNSLFARCARLNPHFLYIWFSAGMVFGVVAMFGSVLLLGRTLLQTLAHMMADTPDGSHEQVLQVVVPGVNLPVSQLAYFFIAILVSGVIHEFGHGVAALREQVRLNGFGMFLFVIYPGAFVDLFTTHLNLISPVQQLRIFCAGVWHNFMLCVAAVCFLLLLPLLLFPFYYTGAGALVTEVVEGSPSSGPRGLFVGDLVTRLEDCEVSGVDDWHSCTQQLSHRPQRGYCVHQHTLQLHRAAGREFRRLDGTIECCSNNSLTDLCFYYTTASNNKLTQFACLPARKTIQVSRTCRSNSDCETDVTPSVCVIPSLENQTRLIRVKHSPQADMLFVGYTSHLQYSVSLTNFVPRLGFLHLDLPVMLETLCKYLVSLSGALAVVNAVPCFALDGQWMLNAFLEATLSSRLPEKSSRELLGFFILLGGSALLAANVALGLWMVTAR</sequence>
<comment type="caution">
    <text evidence="1">The sequence shown here is derived from an EMBL/GenBank/DDBJ whole genome shotgun (WGS) entry which is preliminary data.</text>
</comment>
<keyword evidence="2" id="KW-1185">Reference proteome</keyword>
<dbReference type="Proteomes" id="UP000829447">
    <property type="component" value="Linkage Group LG22"/>
</dbReference>
<name>A0ACC5XKM6_PANGG</name>